<proteinExistence type="predicted"/>
<protein>
    <submittedName>
        <fullName evidence="7">ABC transporter permease</fullName>
    </submittedName>
</protein>
<organism evidence="7 8">
    <name type="scientific">Mycolicibacterium goodii</name>
    <name type="common">Mycobacterium goodii</name>
    <dbReference type="NCBI Taxonomy" id="134601"/>
    <lineage>
        <taxon>Bacteria</taxon>
        <taxon>Bacillati</taxon>
        <taxon>Actinomycetota</taxon>
        <taxon>Actinomycetes</taxon>
        <taxon>Mycobacteriales</taxon>
        <taxon>Mycobacteriaceae</taxon>
        <taxon>Mycolicibacterium</taxon>
    </lineage>
</organism>
<comment type="caution">
    <text evidence="7">The sequence shown here is derived from an EMBL/GenBank/DDBJ whole genome shotgun (WGS) entry which is preliminary data.</text>
</comment>
<comment type="subcellular location">
    <subcellularLocation>
        <location evidence="1">Cell membrane</location>
        <topology evidence="1">Multi-pass membrane protein</topology>
    </subcellularLocation>
</comment>
<keyword evidence="5 6" id="KW-0472">Membrane</keyword>
<evidence type="ECO:0000256" key="5">
    <source>
        <dbReference type="ARBA" id="ARBA00023136"/>
    </source>
</evidence>
<reference evidence="7 8" key="1">
    <citation type="submission" date="2021-05" db="EMBL/GenBank/DDBJ databases">
        <title>Draft Genome Sequences of Clinical Respiratory Isolates of Mycobacterium goodii Recovered in Ireland.</title>
        <authorList>
            <person name="Flanagan P.R."/>
            <person name="Mok S."/>
            <person name="Roycroft E."/>
            <person name="Rogers T.R."/>
            <person name="Fitzgibbon M."/>
        </authorList>
    </citation>
    <scope>NUCLEOTIDE SEQUENCE [LARGE SCALE GENOMIC DNA]</scope>
    <source>
        <strain evidence="7 8">14IE55</strain>
    </source>
</reference>
<gene>
    <name evidence="7" type="ORF">KL859_18125</name>
</gene>
<dbReference type="CDD" id="cd06579">
    <property type="entry name" value="TM_PBP1_transp_AraH_like"/>
    <property type="match status" value="1"/>
</dbReference>
<keyword evidence="3 6" id="KW-0812">Transmembrane</keyword>
<keyword evidence="2" id="KW-1003">Cell membrane</keyword>
<sequence length="352" mass="35710">MPALMSETGPKTRVQPGRPLLHRIRTDRFTPIWLLAVVVFVISPVIAPGSMTPSALTAMLPFAGVMAIAALGQTLVITHGGIDLSVPGVMAIAAVCVTKLAQGNQLPTLVCVLLGIAAGAISGLAIGVAVVRFSVAAFVASLAVNSLLTGLVLVASGGFPGTADPDVSAFAVSSVAGIPTLFMLAVVLVVVAQLVLKQSVAGRRFVAVGASVPAARIAGLRTSTHGVMAYVLAGIAYATAGMLLAAYLRTPDLQLGQSYQLTTIAAVVLGGTLLRGGISSITATAVAALFLTQLGQVVLAAGASTAMQLLIQAVVLAAAIVLRGVNWRHFVRARSETTQTEPRKPSPTGESA</sequence>
<evidence type="ECO:0000313" key="8">
    <source>
        <dbReference type="Proteomes" id="UP000696413"/>
    </source>
</evidence>
<keyword evidence="8" id="KW-1185">Reference proteome</keyword>
<evidence type="ECO:0000256" key="4">
    <source>
        <dbReference type="ARBA" id="ARBA00022989"/>
    </source>
</evidence>
<evidence type="ECO:0000256" key="6">
    <source>
        <dbReference type="SAM" id="Phobius"/>
    </source>
</evidence>
<evidence type="ECO:0000256" key="3">
    <source>
        <dbReference type="ARBA" id="ARBA00022692"/>
    </source>
</evidence>
<keyword evidence="4 6" id="KW-1133">Transmembrane helix</keyword>
<dbReference type="Proteomes" id="UP000696413">
    <property type="component" value="Unassembled WGS sequence"/>
</dbReference>
<dbReference type="PANTHER" id="PTHR32196">
    <property type="entry name" value="ABC TRANSPORTER PERMEASE PROTEIN YPHD-RELATED-RELATED"/>
    <property type="match status" value="1"/>
</dbReference>
<feature type="transmembrane region" description="Helical" evidence="6">
    <location>
        <begin position="309"/>
        <end position="325"/>
    </location>
</feature>
<dbReference type="InterPro" id="IPR001851">
    <property type="entry name" value="ABC_transp_permease"/>
</dbReference>
<dbReference type="Pfam" id="PF02653">
    <property type="entry name" value="BPD_transp_2"/>
    <property type="match status" value="1"/>
</dbReference>
<feature type="transmembrane region" description="Helical" evidence="6">
    <location>
        <begin position="84"/>
        <end position="101"/>
    </location>
</feature>
<name>A0ABS6HQ07_MYCGD</name>
<feature type="transmembrane region" description="Helical" evidence="6">
    <location>
        <begin position="227"/>
        <end position="247"/>
    </location>
</feature>
<evidence type="ECO:0000313" key="7">
    <source>
        <dbReference type="EMBL" id="MBU8824777.1"/>
    </source>
</evidence>
<feature type="transmembrane region" description="Helical" evidence="6">
    <location>
        <begin position="138"/>
        <end position="159"/>
    </location>
</feature>
<dbReference type="EMBL" id="JAHBOM010000013">
    <property type="protein sequence ID" value="MBU8824777.1"/>
    <property type="molecule type" value="Genomic_DNA"/>
</dbReference>
<evidence type="ECO:0000256" key="2">
    <source>
        <dbReference type="ARBA" id="ARBA00022475"/>
    </source>
</evidence>
<accession>A0ABS6HQ07</accession>
<dbReference type="RefSeq" id="WP_083631617.1">
    <property type="nucleotide sequence ID" value="NZ_JAHBOK010000004.1"/>
</dbReference>
<evidence type="ECO:0000256" key="1">
    <source>
        <dbReference type="ARBA" id="ARBA00004651"/>
    </source>
</evidence>
<feature type="transmembrane region" description="Helical" evidence="6">
    <location>
        <begin position="107"/>
        <end position="131"/>
    </location>
</feature>
<feature type="transmembrane region" description="Helical" evidence="6">
    <location>
        <begin position="32"/>
        <end position="49"/>
    </location>
</feature>
<feature type="transmembrane region" description="Helical" evidence="6">
    <location>
        <begin position="171"/>
        <end position="196"/>
    </location>
</feature>